<evidence type="ECO:0000313" key="1">
    <source>
        <dbReference type="EMBL" id="MEQ2230888.1"/>
    </source>
</evidence>
<accession>A0ABV0TGV3</accession>
<protein>
    <submittedName>
        <fullName evidence="1">Uncharacterized protein</fullName>
    </submittedName>
</protein>
<name>A0ABV0TGV3_9TELE</name>
<organism evidence="1 2">
    <name type="scientific">Ilyodon furcidens</name>
    <name type="common">goldbreast splitfin</name>
    <dbReference type="NCBI Taxonomy" id="33524"/>
    <lineage>
        <taxon>Eukaryota</taxon>
        <taxon>Metazoa</taxon>
        <taxon>Chordata</taxon>
        <taxon>Craniata</taxon>
        <taxon>Vertebrata</taxon>
        <taxon>Euteleostomi</taxon>
        <taxon>Actinopterygii</taxon>
        <taxon>Neopterygii</taxon>
        <taxon>Teleostei</taxon>
        <taxon>Neoteleostei</taxon>
        <taxon>Acanthomorphata</taxon>
        <taxon>Ovalentaria</taxon>
        <taxon>Atherinomorphae</taxon>
        <taxon>Cyprinodontiformes</taxon>
        <taxon>Goodeidae</taxon>
        <taxon>Ilyodon</taxon>
    </lineage>
</organism>
<gene>
    <name evidence="1" type="ORF">ILYODFUR_033870</name>
</gene>
<dbReference type="EMBL" id="JAHRIQ010029085">
    <property type="protein sequence ID" value="MEQ2230888.1"/>
    <property type="molecule type" value="Genomic_DNA"/>
</dbReference>
<evidence type="ECO:0000313" key="2">
    <source>
        <dbReference type="Proteomes" id="UP001482620"/>
    </source>
</evidence>
<proteinExistence type="predicted"/>
<dbReference type="Proteomes" id="UP001482620">
    <property type="component" value="Unassembled WGS sequence"/>
</dbReference>
<reference evidence="1 2" key="1">
    <citation type="submission" date="2021-06" db="EMBL/GenBank/DDBJ databases">
        <authorList>
            <person name="Palmer J.M."/>
        </authorList>
    </citation>
    <scope>NUCLEOTIDE SEQUENCE [LARGE SCALE GENOMIC DNA]</scope>
    <source>
        <strain evidence="2">if_2019</strain>
        <tissue evidence="1">Muscle</tissue>
    </source>
</reference>
<keyword evidence="2" id="KW-1185">Reference proteome</keyword>
<sequence length="104" mass="11969">MADGGSHRARFCWRFLPVKGEFSLQCCQTGQISPQLGFFEHIGLEKIASVGLLKFGLLFTTFDRFLESIHRQILSKIVFSVSQKSKNLHTSKDFVHSYHRFISF</sequence>
<comment type="caution">
    <text evidence="1">The sequence shown here is derived from an EMBL/GenBank/DDBJ whole genome shotgun (WGS) entry which is preliminary data.</text>
</comment>